<proteinExistence type="inferred from homology"/>
<evidence type="ECO:0000256" key="2">
    <source>
        <dbReference type="HAMAP-Rule" id="MF_00984"/>
    </source>
</evidence>
<evidence type="ECO:0000256" key="4">
    <source>
        <dbReference type="SAM" id="MobiDB-lite"/>
    </source>
</evidence>
<gene>
    <name evidence="5" type="ORF">GCM10009819_05020</name>
</gene>
<dbReference type="PANTHER" id="PTHR10302:SF27">
    <property type="entry name" value="SINGLE-STRANDED DNA-BINDING PROTEIN"/>
    <property type="match status" value="1"/>
</dbReference>
<dbReference type="Gene3D" id="2.40.50.140">
    <property type="entry name" value="Nucleic acid-binding proteins"/>
    <property type="match status" value="1"/>
</dbReference>
<dbReference type="InterPro" id="IPR012340">
    <property type="entry name" value="NA-bd_OB-fold"/>
</dbReference>
<organism evidence="5 6">
    <name type="scientific">Agromyces tropicus</name>
    <dbReference type="NCBI Taxonomy" id="555371"/>
    <lineage>
        <taxon>Bacteria</taxon>
        <taxon>Bacillati</taxon>
        <taxon>Actinomycetota</taxon>
        <taxon>Actinomycetes</taxon>
        <taxon>Micrococcales</taxon>
        <taxon>Microbacteriaceae</taxon>
        <taxon>Agromyces</taxon>
    </lineage>
</organism>
<sequence length="186" mass="19723">MTDLVTVVGVVGSDPRHTVTATGLPITNFRLASTRRYFDRETGKWADGDTNWFTVASFRQLALNTARSLRKGERVVVHGRLRVRAWETGERSGTAIEIDADSIGHDLSWGVAVYTKTVGARAVDPAGEGAGVEREAEASVTASPDLDAAEADATWTTSGWPEEAANPAEVAAAVASDELEPDGVLA</sequence>
<dbReference type="InterPro" id="IPR000424">
    <property type="entry name" value="Primosome_PriB/ssb"/>
</dbReference>
<dbReference type="Pfam" id="PF00436">
    <property type="entry name" value="SSB"/>
    <property type="match status" value="1"/>
</dbReference>
<dbReference type="PROSITE" id="PS50935">
    <property type="entry name" value="SSB"/>
    <property type="match status" value="1"/>
</dbReference>
<reference evidence="5 6" key="1">
    <citation type="journal article" date="2019" name="Int. J. Syst. Evol. Microbiol.">
        <title>The Global Catalogue of Microorganisms (GCM) 10K type strain sequencing project: providing services to taxonomists for standard genome sequencing and annotation.</title>
        <authorList>
            <consortium name="The Broad Institute Genomics Platform"/>
            <consortium name="The Broad Institute Genome Sequencing Center for Infectious Disease"/>
            <person name="Wu L."/>
            <person name="Ma J."/>
        </authorList>
    </citation>
    <scope>NUCLEOTIDE SEQUENCE [LARGE SCALE GENOMIC DNA]</scope>
    <source>
        <strain evidence="5 6">JCM 15672</strain>
    </source>
</reference>
<comment type="caution">
    <text evidence="2">Lacks conserved residue(s) required for the propagation of feature annotation.</text>
</comment>
<dbReference type="RefSeq" id="WP_344369207.1">
    <property type="nucleotide sequence ID" value="NZ_BAAAPW010000001.1"/>
</dbReference>
<keyword evidence="6" id="KW-1185">Reference proteome</keyword>
<evidence type="ECO:0000313" key="6">
    <source>
        <dbReference type="Proteomes" id="UP001501196"/>
    </source>
</evidence>
<comment type="subunit">
    <text evidence="2">Homotetramer.</text>
</comment>
<keyword evidence="1 2" id="KW-0238">DNA-binding</keyword>
<evidence type="ECO:0000256" key="3">
    <source>
        <dbReference type="RuleBase" id="RU000524"/>
    </source>
</evidence>
<evidence type="ECO:0000256" key="1">
    <source>
        <dbReference type="ARBA" id="ARBA00023125"/>
    </source>
</evidence>
<dbReference type="CDD" id="cd04496">
    <property type="entry name" value="SSB_OBF"/>
    <property type="match status" value="1"/>
</dbReference>
<comment type="caution">
    <text evidence="5">The sequence shown here is derived from an EMBL/GenBank/DDBJ whole genome shotgun (WGS) entry which is preliminary data.</text>
</comment>
<name>A0ABN2TYH2_9MICO</name>
<dbReference type="SUPFAM" id="SSF50249">
    <property type="entry name" value="Nucleic acid-binding proteins"/>
    <property type="match status" value="1"/>
</dbReference>
<dbReference type="PANTHER" id="PTHR10302">
    <property type="entry name" value="SINGLE-STRANDED DNA-BINDING PROTEIN"/>
    <property type="match status" value="1"/>
</dbReference>
<accession>A0ABN2TYH2</accession>
<dbReference type="InterPro" id="IPR011344">
    <property type="entry name" value="ssDNA-bd"/>
</dbReference>
<feature type="compositionally biased region" description="Low complexity" evidence="4">
    <location>
        <begin position="161"/>
        <end position="175"/>
    </location>
</feature>
<dbReference type="Proteomes" id="UP001501196">
    <property type="component" value="Unassembled WGS sequence"/>
</dbReference>
<feature type="compositionally biased region" description="Acidic residues" evidence="4">
    <location>
        <begin position="177"/>
        <end position="186"/>
    </location>
</feature>
<evidence type="ECO:0000313" key="5">
    <source>
        <dbReference type="EMBL" id="GAA2025029.1"/>
    </source>
</evidence>
<dbReference type="NCBIfam" id="TIGR00621">
    <property type="entry name" value="ssb"/>
    <property type="match status" value="1"/>
</dbReference>
<dbReference type="HAMAP" id="MF_00984">
    <property type="entry name" value="SSB"/>
    <property type="match status" value="1"/>
</dbReference>
<protein>
    <recommendedName>
        <fullName evidence="2 3">Single-stranded DNA-binding protein</fullName>
        <shortName evidence="2">SSB</shortName>
    </recommendedName>
</protein>
<feature type="region of interest" description="Disordered" evidence="4">
    <location>
        <begin position="126"/>
        <end position="186"/>
    </location>
</feature>
<dbReference type="EMBL" id="BAAAPW010000001">
    <property type="protein sequence ID" value="GAA2025029.1"/>
    <property type="molecule type" value="Genomic_DNA"/>
</dbReference>